<gene>
    <name evidence="6" type="primary">vapC</name>
    <name evidence="8" type="ORF">H4W79_000103</name>
</gene>
<comment type="caution">
    <text evidence="8">The sequence shown here is derived from an EMBL/GenBank/DDBJ whole genome shotgun (WGS) entry which is preliminary data.</text>
</comment>
<dbReference type="Proteomes" id="UP000598217">
    <property type="component" value="Unassembled WGS sequence"/>
</dbReference>
<keyword evidence="5 6" id="KW-0460">Magnesium</keyword>
<name>A0ABR9HA31_9ACTN</name>
<protein>
    <recommendedName>
        <fullName evidence="6">Ribonuclease VapC</fullName>
        <shortName evidence="6">RNase VapC</shortName>
        <ecNumber evidence="6">3.1.-.-</ecNumber>
    </recommendedName>
    <alternativeName>
        <fullName evidence="6">Toxin VapC</fullName>
    </alternativeName>
</protein>
<keyword evidence="6" id="KW-0800">Toxin</keyword>
<organism evidence="8 9">
    <name type="scientific">Nocardiopsis terrae</name>
    <dbReference type="NCBI Taxonomy" id="372655"/>
    <lineage>
        <taxon>Bacteria</taxon>
        <taxon>Bacillati</taxon>
        <taxon>Actinomycetota</taxon>
        <taxon>Actinomycetes</taxon>
        <taxon>Streptosporangiales</taxon>
        <taxon>Nocardiopsidaceae</taxon>
        <taxon>Nocardiopsis</taxon>
    </lineage>
</organism>
<sequence length="135" mass="14642">MFVYLDTCAALKLFKEEVESEALERWLNEHAHARQITSYLTRTELRRALHAAGARPDTVERAGAWLSRVAHLRMPADVFDTAGNLSPGTRLRSLDALHVSCALGLGAALSAFVTYDKRLAEAAEAASLPVASPAP</sequence>
<evidence type="ECO:0000256" key="5">
    <source>
        <dbReference type="ARBA" id="ARBA00022842"/>
    </source>
</evidence>
<evidence type="ECO:0000313" key="8">
    <source>
        <dbReference type="EMBL" id="MBE1455889.1"/>
    </source>
</evidence>
<comment type="cofactor">
    <cofactor evidence="6">
        <name>Mg(2+)</name>
        <dbReference type="ChEBI" id="CHEBI:18420"/>
    </cofactor>
</comment>
<comment type="function">
    <text evidence="6">Toxic component of a toxin-antitoxin (TA) system. An RNase.</text>
</comment>
<evidence type="ECO:0000256" key="6">
    <source>
        <dbReference type="HAMAP-Rule" id="MF_00265"/>
    </source>
</evidence>
<dbReference type="EMBL" id="JADBDY010000001">
    <property type="protein sequence ID" value="MBE1455889.1"/>
    <property type="molecule type" value="Genomic_DNA"/>
</dbReference>
<feature type="binding site" evidence="6">
    <location>
        <position position="6"/>
    </location>
    <ligand>
        <name>Mg(2+)</name>
        <dbReference type="ChEBI" id="CHEBI:18420"/>
    </ligand>
</feature>
<reference evidence="8 9" key="1">
    <citation type="submission" date="2020-10" db="EMBL/GenBank/DDBJ databases">
        <title>Sequencing the genomes of 1000 actinobacteria strains.</title>
        <authorList>
            <person name="Klenk H.-P."/>
        </authorList>
    </citation>
    <scope>NUCLEOTIDE SEQUENCE [LARGE SCALE GENOMIC DNA]</scope>
    <source>
        <strain evidence="8 9">DSM 45157</strain>
    </source>
</reference>
<keyword evidence="3 6" id="KW-0479">Metal-binding</keyword>
<dbReference type="SUPFAM" id="SSF88723">
    <property type="entry name" value="PIN domain-like"/>
    <property type="match status" value="1"/>
</dbReference>
<evidence type="ECO:0000256" key="1">
    <source>
        <dbReference type="ARBA" id="ARBA00022649"/>
    </source>
</evidence>
<keyword evidence="1 6" id="KW-1277">Toxin-antitoxin system</keyword>
<keyword evidence="2 6" id="KW-0540">Nuclease</keyword>
<dbReference type="Gene3D" id="3.40.50.1010">
    <property type="entry name" value="5'-nuclease"/>
    <property type="match status" value="1"/>
</dbReference>
<dbReference type="HAMAP" id="MF_00265">
    <property type="entry name" value="VapC_Nob1"/>
    <property type="match status" value="1"/>
</dbReference>
<keyword evidence="9" id="KW-1185">Reference proteome</keyword>
<feature type="binding site" evidence="6">
    <location>
        <position position="95"/>
    </location>
    <ligand>
        <name>Mg(2+)</name>
        <dbReference type="ChEBI" id="CHEBI:18420"/>
    </ligand>
</feature>
<accession>A0ABR9HA31</accession>
<evidence type="ECO:0000256" key="2">
    <source>
        <dbReference type="ARBA" id="ARBA00022722"/>
    </source>
</evidence>
<keyword evidence="4 6" id="KW-0378">Hydrolase</keyword>
<dbReference type="EC" id="3.1.-.-" evidence="6"/>
<proteinExistence type="inferred from homology"/>
<dbReference type="InterPro" id="IPR002716">
    <property type="entry name" value="PIN_dom"/>
</dbReference>
<dbReference type="InterPro" id="IPR022907">
    <property type="entry name" value="VapC_family"/>
</dbReference>
<dbReference type="Pfam" id="PF01850">
    <property type="entry name" value="PIN"/>
    <property type="match status" value="1"/>
</dbReference>
<dbReference type="CDD" id="cd09874">
    <property type="entry name" value="PIN_MT3492-like"/>
    <property type="match status" value="1"/>
</dbReference>
<dbReference type="RefSeq" id="WP_191276362.1">
    <property type="nucleotide sequence ID" value="NZ_BMXJ01000013.1"/>
</dbReference>
<feature type="domain" description="PIN" evidence="7">
    <location>
        <begin position="3"/>
        <end position="124"/>
    </location>
</feature>
<dbReference type="InterPro" id="IPR029060">
    <property type="entry name" value="PIN-like_dom_sf"/>
</dbReference>
<comment type="similarity">
    <text evidence="6">Belongs to the PINc/VapC protein family.</text>
</comment>
<evidence type="ECO:0000256" key="3">
    <source>
        <dbReference type="ARBA" id="ARBA00022723"/>
    </source>
</evidence>
<evidence type="ECO:0000259" key="7">
    <source>
        <dbReference type="Pfam" id="PF01850"/>
    </source>
</evidence>
<evidence type="ECO:0000256" key="4">
    <source>
        <dbReference type="ARBA" id="ARBA00022801"/>
    </source>
</evidence>
<evidence type="ECO:0000313" key="9">
    <source>
        <dbReference type="Proteomes" id="UP000598217"/>
    </source>
</evidence>